<dbReference type="InterPro" id="IPR051128">
    <property type="entry name" value="EgtD_Methyltrsf_superfamily"/>
</dbReference>
<evidence type="ECO:0000256" key="1">
    <source>
        <dbReference type="ARBA" id="ARBA00022603"/>
    </source>
</evidence>
<keyword evidence="6" id="KW-1185">Reference proteome</keyword>
<dbReference type="InterPro" id="IPR019257">
    <property type="entry name" value="MeTrfase_dom"/>
</dbReference>
<evidence type="ECO:0000313" key="5">
    <source>
        <dbReference type="EMBL" id="RZM77857.1"/>
    </source>
</evidence>
<dbReference type="Pfam" id="PF10017">
    <property type="entry name" value="Methyltransf_33"/>
    <property type="match status" value="1"/>
</dbReference>
<feature type="domain" description="Histidine-specific methyltransferase SAM-dependent" evidence="4">
    <location>
        <begin position="42"/>
        <end position="345"/>
    </location>
</feature>
<dbReference type="PIRSF" id="PIRSF018005">
    <property type="entry name" value="UCP018005"/>
    <property type="match status" value="1"/>
</dbReference>
<dbReference type="GO" id="GO:0052706">
    <property type="term" value="F:L-histidine N(alpha)-methyltransferase activity"/>
    <property type="evidence" value="ECO:0007669"/>
    <property type="project" value="UniProtKB-EC"/>
</dbReference>
<feature type="region of interest" description="Disordered" evidence="3">
    <location>
        <begin position="1"/>
        <end position="20"/>
    </location>
</feature>
<evidence type="ECO:0000256" key="2">
    <source>
        <dbReference type="ARBA" id="ARBA00022679"/>
    </source>
</evidence>
<gene>
    <name evidence="5" type="primary">egtD</name>
    <name evidence="5" type="ORF">DYY88_14925</name>
</gene>
<dbReference type="GO" id="GO:0032259">
    <property type="term" value="P:methylation"/>
    <property type="evidence" value="ECO:0007669"/>
    <property type="project" value="UniProtKB-KW"/>
</dbReference>
<dbReference type="PANTHER" id="PTHR43397">
    <property type="entry name" value="ERGOTHIONEINE BIOSYNTHESIS PROTEIN 1"/>
    <property type="match status" value="1"/>
</dbReference>
<evidence type="ECO:0000313" key="6">
    <source>
        <dbReference type="Proteomes" id="UP000292459"/>
    </source>
</evidence>
<keyword evidence="1 5" id="KW-0489">Methyltransferase</keyword>
<dbReference type="EMBL" id="QVFV01000003">
    <property type="protein sequence ID" value="RZM77857.1"/>
    <property type="molecule type" value="Genomic_DNA"/>
</dbReference>
<dbReference type="PANTHER" id="PTHR43397:SF1">
    <property type="entry name" value="ERGOTHIONEINE BIOSYNTHESIS PROTEIN 1"/>
    <property type="match status" value="1"/>
</dbReference>
<proteinExistence type="predicted"/>
<dbReference type="Gene3D" id="3.40.50.150">
    <property type="entry name" value="Vaccinia Virus protein VP39"/>
    <property type="match status" value="1"/>
</dbReference>
<dbReference type="EC" id="2.1.1.44" evidence="5"/>
<keyword evidence="2 5" id="KW-0808">Transferase</keyword>
<protein>
    <submittedName>
        <fullName evidence="5">L-histidine N(Alpha)-methyltransferase</fullName>
        <ecNumber evidence="5">2.1.1.44</ecNumber>
    </submittedName>
</protein>
<evidence type="ECO:0000259" key="4">
    <source>
        <dbReference type="Pfam" id="PF10017"/>
    </source>
</evidence>
<sequence>MPVPSPSIRPKSNRPDGQAMGDRLIVENRMAPTEAVATVAGQDVIVGLSQPHKALPPKYFYDARGSELFEQITELPEYYLTRTEREILATYAGAIADTVGPCDLVELGSGSASKTRLLFNAYQQRGLPLRYVPVDVSGTMLETSAQALLTEYDNLTVHGLVSTYDQALQALPPTDSPRRLIAFIGSTLGNLAPEPEQHFFQHVSQALTDGDYFLLGVDLHKDTATLEAAYNDSQGLSAAFNLNMLQHLNWRFDGNFDLSQFRHVSFYNEGDRQVEMYIESLTAQTITLQALNLTVEFAQGERLFSEISRKFDTEVLAQELLAFDLAVRQVFTDERRQFALLLCQKQSLGMGI</sequence>
<dbReference type="SUPFAM" id="SSF53335">
    <property type="entry name" value="S-adenosyl-L-methionine-dependent methyltransferases"/>
    <property type="match status" value="1"/>
</dbReference>
<comment type="caution">
    <text evidence="5">The sequence shown here is derived from an EMBL/GenBank/DDBJ whole genome shotgun (WGS) entry which is preliminary data.</text>
</comment>
<reference evidence="5 6" key="1">
    <citation type="submission" date="2018-11" db="EMBL/GenBank/DDBJ databases">
        <title>Whole genome sequencing of an environmental sample.</title>
        <authorList>
            <person name="Sarangi A.N."/>
            <person name="Singh D."/>
            <person name="Tripathy S."/>
        </authorList>
    </citation>
    <scope>NUCLEOTIDE SEQUENCE [LARGE SCALE GENOMIC DNA]</scope>
    <source>
        <strain evidence="5 6">Lakshadweep</strain>
    </source>
</reference>
<dbReference type="AlphaFoldDB" id="A0A4Q7E5Y0"/>
<dbReference type="InterPro" id="IPR035094">
    <property type="entry name" value="EgtD"/>
</dbReference>
<name>A0A4Q7E5Y0_9CYAN</name>
<dbReference type="OrthoDB" id="5289726at2"/>
<dbReference type="InterPro" id="IPR029063">
    <property type="entry name" value="SAM-dependent_MTases_sf"/>
</dbReference>
<dbReference type="NCBIfam" id="TIGR03438">
    <property type="entry name" value="egtD_ergothio"/>
    <property type="match status" value="1"/>
</dbReference>
<organism evidence="5 6">
    <name type="scientific">Leptolyngbya iicbica LK</name>
    <dbReference type="NCBI Taxonomy" id="2294035"/>
    <lineage>
        <taxon>Bacteria</taxon>
        <taxon>Bacillati</taxon>
        <taxon>Cyanobacteriota</taxon>
        <taxon>Cyanophyceae</taxon>
        <taxon>Leptolyngbyales</taxon>
        <taxon>Leptolyngbyaceae</taxon>
        <taxon>Leptolyngbya group</taxon>
        <taxon>Leptolyngbya</taxon>
        <taxon>Leptolyngbya iicbica</taxon>
    </lineage>
</organism>
<dbReference type="RefSeq" id="WP_084607064.1">
    <property type="nucleotide sequence ID" value="NZ_QVFV01000003.1"/>
</dbReference>
<evidence type="ECO:0000256" key="3">
    <source>
        <dbReference type="SAM" id="MobiDB-lite"/>
    </source>
</evidence>
<accession>A0A4Q7E5Y0</accession>
<dbReference type="Proteomes" id="UP000292459">
    <property type="component" value="Unassembled WGS sequence"/>
</dbReference>
<dbReference type="InterPro" id="IPR017804">
    <property type="entry name" value="MeTrfase_EgtD-like"/>
</dbReference>